<dbReference type="AlphaFoldDB" id="A0A8J2NLE2"/>
<gene>
    <name evidence="1" type="ORF">AFUS01_LOCUS3711</name>
</gene>
<name>A0A8J2NLE2_9HEXA</name>
<feature type="non-terminal residue" evidence="1">
    <location>
        <position position="1"/>
    </location>
</feature>
<protein>
    <submittedName>
        <fullName evidence="1">Uncharacterized protein</fullName>
    </submittedName>
</protein>
<dbReference type="Proteomes" id="UP000708208">
    <property type="component" value="Unassembled WGS sequence"/>
</dbReference>
<accession>A0A8J2NLE2</accession>
<comment type="caution">
    <text evidence="1">The sequence shown here is derived from an EMBL/GenBank/DDBJ whole genome shotgun (WGS) entry which is preliminary data.</text>
</comment>
<proteinExistence type="predicted"/>
<sequence length="35" mass="3691">PPIPADTEVTCLGAGVDGGWPTIFGSWAKFFSIPR</sequence>
<evidence type="ECO:0000313" key="2">
    <source>
        <dbReference type="Proteomes" id="UP000708208"/>
    </source>
</evidence>
<keyword evidence="2" id="KW-1185">Reference proteome</keyword>
<evidence type="ECO:0000313" key="1">
    <source>
        <dbReference type="EMBL" id="CAG7692738.1"/>
    </source>
</evidence>
<reference evidence="1" key="1">
    <citation type="submission" date="2021-06" db="EMBL/GenBank/DDBJ databases">
        <authorList>
            <person name="Hodson N. C."/>
            <person name="Mongue J. A."/>
            <person name="Jaron S. K."/>
        </authorList>
    </citation>
    <scope>NUCLEOTIDE SEQUENCE</scope>
</reference>
<organism evidence="1 2">
    <name type="scientific">Allacma fusca</name>
    <dbReference type="NCBI Taxonomy" id="39272"/>
    <lineage>
        <taxon>Eukaryota</taxon>
        <taxon>Metazoa</taxon>
        <taxon>Ecdysozoa</taxon>
        <taxon>Arthropoda</taxon>
        <taxon>Hexapoda</taxon>
        <taxon>Collembola</taxon>
        <taxon>Symphypleona</taxon>
        <taxon>Sminthuridae</taxon>
        <taxon>Allacma</taxon>
    </lineage>
</organism>
<dbReference type="EMBL" id="CAJVCH010022455">
    <property type="protein sequence ID" value="CAG7692738.1"/>
    <property type="molecule type" value="Genomic_DNA"/>
</dbReference>